<dbReference type="Gene3D" id="1.10.3720.10">
    <property type="entry name" value="MetI-like"/>
    <property type="match status" value="1"/>
</dbReference>
<dbReference type="OrthoDB" id="9771544at2"/>
<dbReference type="Proteomes" id="UP000256304">
    <property type="component" value="Unassembled WGS sequence"/>
</dbReference>
<evidence type="ECO:0000259" key="8">
    <source>
        <dbReference type="PROSITE" id="PS50928"/>
    </source>
</evidence>
<evidence type="ECO:0000313" key="10">
    <source>
        <dbReference type="Proteomes" id="UP000256304"/>
    </source>
</evidence>
<evidence type="ECO:0000256" key="2">
    <source>
        <dbReference type="ARBA" id="ARBA00022448"/>
    </source>
</evidence>
<evidence type="ECO:0000256" key="1">
    <source>
        <dbReference type="ARBA" id="ARBA00004651"/>
    </source>
</evidence>
<accession>A0A3D9QWA7</accession>
<keyword evidence="10" id="KW-1185">Reference proteome</keyword>
<feature type="transmembrane region" description="Helical" evidence="7">
    <location>
        <begin position="119"/>
        <end position="140"/>
    </location>
</feature>
<evidence type="ECO:0000256" key="5">
    <source>
        <dbReference type="ARBA" id="ARBA00022989"/>
    </source>
</evidence>
<keyword evidence="6 7" id="KW-0472">Membrane</keyword>
<gene>
    <name evidence="9" type="ORF">A8990_13318</name>
</gene>
<dbReference type="CDD" id="cd06261">
    <property type="entry name" value="TM_PBP2"/>
    <property type="match status" value="1"/>
</dbReference>
<dbReference type="GO" id="GO:0055085">
    <property type="term" value="P:transmembrane transport"/>
    <property type="evidence" value="ECO:0007669"/>
    <property type="project" value="InterPro"/>
</dbReference>
<protein>
    <submittedName>
        <fullName evidence="9">ABC-type glycerol-3-phosphate transport system permease component</fullName>
    </submittedName>
</protein>
<keyword evidence="3" id="KW-1003">Cell membrane</keyword>
<evidence type="ECO:0000256" key="4">
    <source>
        <dbReference type="ARBA" id="ARBA00022692"/>
    </source>
</evidence>
<keyword evidence="4 7" id="KW-0812">Transmembrane</keyword>
<dbReference type="InterPro" id="IPR000515">
    <property type="entry name" value="MetI-like"/>
</dbReference>
<comment type="caution">
    <text evidence="9">The sequence shown here is derived from an EMBL/GenBank/DDBJ whole genome shotgun (WGS) entry which is preliminary data.</text>
</comment>
<feature type="transmembrane region" description="Helical" evidence="7">
    <location>
        <begin position="256"/>
        <end position="276"/>
    </location>
</feature>
<organism evidence="9 10">
    <name type="scientific">Paenibacillus taihuensis</name>
    <dbReference type="NCBI Taxonomy" id="1156355"/>
    <lineage>
        <taxon>Bacteria</taxon>
        <taxon>Bacillati</taxon>
        <taxon>Bacillota</taxon>
        <taxon>Bacilli</taxon>
        <taxon>Bacillales</taxon>
        <taxon>Paenibacillaceae</taxon>
        <taxon>Paenibacillus</taxon>
    </lineage>
</organism>
<feature type="transmembrane region" description="Helical" evidence="7">
    <location>
        <begin position="194"/>
        <end position="219"/>
    </location>
</feature>
<dbReference type="Pfam" id="PF00528">
    <property type="entry name" value="BPD_transp_1"/>
    <property type="match status" value="1"/>
</dbReference>
<proteinExistence type="inferred from homology"/>
<comment type="similarity">
    <text evidence="7">Belongs to the binding-protein-dependent transport system permease family.</text>
</comment>
<dbReference type="RefSeq" id="WP_116191323.1">
    <property type="nucleotide sequence ID" value="NZ_QTTN01000033.1"/>
</dbReference>
<dbReference type="AlphaFoldDB" id="A0A3D9QWA7"/>
<dbReference type="InterPro" id="IPR035906">
    <property type="entry name" value="MetI-like_sf"/>
</dbReference>
<sequence>MPKKLRVKRLSRLTGFDYNNLLILTLFAVVSIFPIIFIINNAFKPLSELFMFPPKFFVNNPTLQNFVDLLSVMGESLVPFSRYVFNSTVVTISSVLLTIMFSSAAAFAFSKMDFFGSKFMFKLIVVSLMFSPAAVSITRYLVISKLGLIDSYAALILPQVALPVGVFLIKQFMDQLPKELLEAARMDGANEWMAFYRIVIPNVKTAVGTVMILSFQSVWADADSSTLYMISEAKKTLPYFGATLTNGLTTSVANQGASAAIALLLFVPNFIIFAIMQRSMIETMVNSGIK</sequence>
<dbReference type="PANTHER" id="PTHR43744">
    <property type="entry name" value="ABC TRANSPORTER PERMEASE PROTEIN MG189-RELATED-RELATED"/>
    <property type="match status" value="1"/>
</dbReference>
<feature type="transmembrane region" description="Helical" evidence="7">
    <location>
        <begin position="21"/>
        <end position="43"/>
    </location>
</feature>
<feature type="transmembrane region" description="Helical" evidence="7">
    <location>
        <begin position="152"/>
        <end position="173"/>
    </location>
</feature>
<comment type="subcellular location">
    <subcellularLocation>
        <location evidence="1 7">Cell membrane</location>
        <topology evidence="1 7">Multi-pass membrane protein</topology>
    </subcellularLocation>
</comment>
<reference evidence="9 10" key="1">
    <citation type="submission" date="2018-08" db="EMBL/GenBank/DDBJ databases">
        <title>Genomic Encyclopedia of Type Strains, Phase III (KMG-III): the genomes of soil and plant-associated and newly described type strains.</title>
        <authorList>
            <person name="Whitman W."/>
        </authorList>
    </citation>
    <scope>NUCLEOTIDE SEQUENCE [LARGE SCALE GENOMIC DNA]</scope>
    <source>
        <strain evidence="9 10">CGMCC 1.10966</strain>
    </source>
</reference>
<dbReference type="SUPFAM" id="SSF161098">
    <property type="entry name" value="MetI-like"/>
    <property type="match status" value="1"/>
</dbReference>
<keyword evidence="5 7" id="KW-1133">Transmembrane helix</keyword>
<dbReference type="GO" id="GO:0005886">
    <property type="term" value="C:plasma membrane"/>
    <property type="evidence" value="ECO:0007669"/>
    <property type="project" value="UniProtKB-SubCell"/>
</dbReference>
<dbReference type="PANTHER" id="PTHR43744:SF1">
    <property type="entry name" value="BINDING-PROTEIN-DEPENDENT TRANSPORT SYSTEMS INNER MEMBRANE COMPONENT"/>
    <property type="match status" value="1"/>
</dbReference>
<feature type="transmembrane region" description="Helical" evidence="7">
    <location>
        <begin position="83"/>
        <end position="107"/>
    </location>
</feature>
<feature type="domain" description="ABC transmembrane type-1" evidence="8">
    <location>
        <begin position="84"/>
        <end position="276"/>
    </location>
</feature>
<dbReference type="PROSITE" id="PS50928">
    <property type="entry name" value="ABC_TM1"/>
    <property type="match status" value="1"/>
</dbReference>
<name>A0A3D9QWA7_9BACL</name>
<evidence type="ECO:0000256" key="6">
    <source>
        <dbReference type="ARBA" id="ARBA00023136"/>
    </source>
</evidence>
<evidence type="ECO:0000256" key="7">
    <source>
        <dbReference type="RuleBase" id="RU363032"/>
    </source>
</evidence>
<evidence type="ECO:0000256" key="3">
    <source>
        <dbReference type="ARBA" id="ARBA00022475"/>
    </source>
</evidence>
<evidence type="ECO:0000313" key="9">
    <source>
        <dbReference type="EMBL" id="REE69553.1"/>
    </source>
</evidence>
<dbReference type="EMBL" id="QTTN01000033">
    <property type="protein sequence ID" value="REE69553.1"/>
    <property type="molecule type" value="Genomic_DNA"/>
</dbReference>
<keyword evidence="2 7" id="KW-0813">Transport</keyword>